<name>A0A8S3SPD2_MYTED</name>
<protein>
    <submittedName>
        <fullName evidence="1">Uncharacterized protein</fullName>
    </submittedName>
</protein>
<gene>
    <name evidence="1" type="ORF">MEDL_34054</name>
</gene>
<keyword evidence="2" id="KW-1185">Reference proteome</keyword>
<accession>A0A8S3SPD2</accession>
<evidence type="ECO:0000313" key="2">
    <source>
        <dbReference type="Proteomes" id="UP000683360"/>
    </source>
</evidence>
<comment type="caution">
    <text evidence="1">The sequence shown here is derived from an EMBL/GenBank/DDBJ whole genome shotgun (WGS) entry which is preliminary data.</text>
</comment>
<sequence length="214" mass="23531">MCLYLVTDSSIGEDCVRLRPDTLVRDTSCNNQYVTVCQRAASLETSSLIDITSSQEITTTNKKASEGQTTTEKDLFGTTSTHLSTETETFVESSTSYIRQSEVSTTVSTTKEPVSTIEGKTKVVLEKLSTALKVSSQVSPVASKTTEHLQIPTQTTKYADAATAPQTHTQTNRLRPTTISSPIENLNVRSPLPTLVVVRREQWLILLKTKKCKL</sequence>
<dbReference type="AlphaFoldDB" id="A0A8S3SPD2"/>
<dbReference type="EMBL" id="CAJPWZ010001665">
    <property type="protein sequence ID" value="CAG2220562.1"/>
    <property type="molecule type" value="Genomic_DNA"/>
</dbReference>
<dbReference type="Proteomes" id="UP000683360">
    <property type="component" value="Unassembled WGS sequence"/>
</dbReference>
<evidence type="ECO:0000313" key="1">
    <source>
        <dbReference type="EMBL" id="CAG2220562.1"/>
    </source>
</evidence>
<reference evidence="1" key="1">
    <citation type="submission" date="2021-03" db="EMBL/GenBank/DDBJ databases">
        <authorList>
            <person name="Bekaert M."/>
        </authorList>
    </citation>
    <scope>NUCLEOTIDE SEQUENCE</scope>
</reference>
<organism evidence="1 2">
    <name type="scientific">Mytilus edulis</name>
    <name type="common">Blue mussel</name>
    <dbReference type="NCBI Taxonomy" id="6550"/>
    <lineage>
        <taxon>Eukaryota</taxon>
        <taxon>Metazoa</taxon>
        <taxon>Spiralia</taxon>
        <taxon>Lophotrochozoa</taxon>
        <taxon>Mollusca</taxon>
        <taxon>Bivalvia</taxon>
        <taxon>Autobranchia</taxon>
        <taxon>Pteriomorphia</taxon>
        <taxon>Mytilida</taxon>
        <taxon>Mytiloidea</taxon>
        <taxon>Mytilidae</taxon>
        <taxon>Mytilinae</taxon>
        <taxon>Mytilus</taxon>
    </lineage>
</organism>
<proteinExistence type="predicted"/>